<reference evidence="3 4" key="1">
    <citation type="submission" date="2019-08" db="EMBL/GenBank/DDBJ databases">
        <authorList>
            <person name="Chen S.-C."/>
            <person name="Lai M.-C."/>
            <person name="You Y.-T."/>
        </authorList>
    </citation>
    <scope>NUCLEOTIDE SEQUENCE [LARGE SCALE GENOMIC DNA]</scope>
    <source>
        <strain evidence="3 4">P2F9704a</strain>
    </source>
</reference>
<gene>
    <name evidence="3" type="ORF">FTO68_00915</name>
</gene>
<dbReference type="Pfam" id="PF13635">
    <property type="entry name" value="DUF4143"/>
    <property type="match status" value="1"/>
</dbReference>
<dbReference type="PANTHER" id="PTHR33295">
    <property type="entry name" value="ATPASE"/>
    <property type="match status" value="1"/>
</dbReference>
<evidence type="ECO:0000313" key="4">
    <source>
        <dbReference type="Proteomes" id="UP001524383"/>
    </source>
</evidence>
<evidence type="ECO:0000259" key="1">
    <source>
        <dbReference type="Pfam" id="PF13173"/>
    </source>
</evidence>
<dbReference type="InterPro" id="IPR041682">
    <property type="entry name" value="AAA_14"/>
</dbReference>
<accession>A0ABD4TJM6</accession>
<feature type="domain" description="AAA" evidence="1">
    <location>
        <begin position="39"/>
        <end position="169"/>
    </location>
</feature>
<dbReference type="InterPro" id="IPR027417">
    <property type="entry name" value="P-loop_NTPase"/>
</dbReference>
<feature type="domain" description="DUF4143" evidence="2">
    <location>
        <begin position="229"/>
        <end position="368"/>
    </location>
</feature>
<dbReference type="AlphaFoldDB" id="A0ABD4TJM6"/>
<comment type="caution">
    <text evidence="3">The sequence shown here is derived from an EMBL/GenBank/DDBJ whole genome shotgun (WGS) entry which is preliminary data.</text>
</comment>
<keyword evidence="3" id="KW-0547">Nucleotide-binding</keyword>
<name>A0ABD4TJM6_9EURY</name>
<keyword evidence="4" id="KW-1185">Reference proteome</keyword>
<proteinExistence type="predicted"/>
<evidence type="ECO:0000259" key="2">
    <source>
        <dbReference type="Pfam" id="PF13635"/>
    </source>
</evidence>
<organism evidence="3 4">
    <name type="scientific">Methanocalculus taiwanensis</name>
    <dbReference type="NCBI Taxonomy" id="106207"/>
    <lineage>
        <taxon>Archaea</taxon>
        <taxon>Methanobacteriati</taxon>
        <taxon>Methanobacteriota</taxon>
        <taxon>Stenosarchaea group</taxon>
        <taxon>Methanomicrobia</taxon>
        <taxon>Methanomicrobiales</taxon>
        <taxon>Methanocalculaceae</taxon>
        <taxon>Methanocalculus</taxon>
    </lineage>
</organism>
<dbReference type="Pfam" id="PF13173">
    <property type="entry name" value="AAA_14"/>
    <property type="match status" value="1"/>
</dbReference>
<dbReference type="PANTHER" id="PTHR33295:SF8">
    <property type="entry name" value="AAA+ ATPASE DOMAIN-CONTAINING PROTEIN"/>
    <property type="match status" value="1"/>
</dbReference>
<dbReference type="InterPro" id="IPR025420">
    <property type="entry name" value="DUF4143"/>
</dbReference>
<dbReference type="Proteomes" id="UP001524383">
    <property type="component" value="Unassembled WGS sequence"/>
</dbReference>
<protein>
    <submittedName>
        <fullName evidence="3">ATP-binding protein</fullName>
    </submittedName>
</protein>
<dbReference type="RefSeq" id="WP_255331469.1">
    <property type="nucleotide sequence ID" value="NZ_VOTZ01000002.1"/>
</dbReference>
<keyword evidence="3" id="KW-0067">ATP-binding</keyword>
<dbReference type="GO" id="GO:0005524">
    <property type="term" value="F:ATP binding"/>
    <property type="evidence" value="ECO:0007669"/>
    <property type="project" value="UniProtKB-KW"/>
</dbReference>
<sequence length="440" mass="51711">MDTVAKLKAAIIEWQERDLPKLYPRQCSIQLDLPLINDIIGVRRCGKTYFMFQQIEELINNGVPKSQILYLDIDDDRLQPLNGDELDRLIDTFRELYPLQNDERLYFFLDKIHNCPGWEQGIKGVYDRKKNLKIIISGSNASLLSEEVASRLTGRHLTTRMYPFSFREYVDHYEIAMDLNTLPYSEKKIEIKRLFHEYLTRGGFPEVILYPSADETVLLQSYFDDIIFRDIVTRHGVRNPALFKELAIFCISNVAKPHTYNSLRKLFSGFQTISTDAIIRYLSYLEEAFLLFSIRHYDDMLKKQVNKPRKLYCVNPGMMNAVSFRFSEDIGRLFENLVFIQLYRTGHDIYYWQDDRGLEVDFVLKTGLKIFELIQVLIDLSDPLTREREIKGLLSAINHFGVTEGLILTRDLFDEEEQSGKTIRYLPLWYWLLTEEKPVA</sequence>
<evidence type="ECO:0000313" key="3">
    <source>
        <dbReference type="EMBL" id="MCQ1537555.1"/>
    </source>
</evidence>
<dbReference type="EMBL" id="VOTZ01000002">
    <property type="protein sequence ID" value="MCQ1537555.1"/>
    <property type="molecule type" value="Genomic_DNA"/>
</dbReference>
<dbReference type="SUPFAM" id="SSF52540">
    <property type="entry name" value="P-loop containing nucleoside triphosphate hydrolases"/>
    <property type="match status" value="1"/>
</dbReference>